<keyword evidence="2" id="KW-1185">Reference proteome</keyword>
<dbReference type="AlphaFoldDB" id="A0A0G4PML2"/>
<reference evidence="1 2" key="1">
    <citation type="journal article" date="2014" name="Nat. Commun.">
        <title>Multiple recent horizontal transfers of a large genomic region in cheese making fungi.</title>
        <authorList>
            <person name="Cheeseman K."/>
            <person name="Ropars J."/>
            <person name="Renault P."/>
            <person name="Dupont J."/>
            <person name="Gouzy J."/>
            <person name="Branca A."/>
            <person name="Abraham A.L."/>
            <person name="Ceppi M."/>
            <person name="Conseiller E."/>
            <person name="Debuchy R."/>
            <person name="Malagnac F."/>
            <person name="Goarin A."/>
            <person name="Silar P."/>
            <person name="Lacoste S."/>
            <person name="Sallet E."/>
            <person name="Bensimon A."/>
            <person name="Giraud T."/>
            <person name="Brygoo Y."/>
        </authorList>
    </citation>
    <scope>NUCLEOTIDE SEQUENCE [LARGE SCALE GENOMIC DNA]</scope>
    <source>
        <strain evidence="2">FM 013</strain>
    </source>
</reference>
<dbReference type="Proteomes" id="UP000053732">
    <property type="component" value="Unassembled WGS sequence"/>
</dbReference>
<name>A0A0G4PML2_PENC3</name>
<dbReference type="EMBL" id="HG793156">
    <property type="protein sequence ID" value="CRL27599.1"/>
    <property type="molecule type" value="Genomic_DNA"/>
</dbReference>
<gene>
    <name evidence="1" type="ORF">PCAMFM013_S023g000057</name>
</gene>
<sequence length="117" mass="13360">MIFEGVVNLGHRFPSRTIADPVEREYIKPPRHSSFGSPPLRVTHEVYLFGKEEEIWDRKFARQAWEKSENCRRFKVILSKATGHKINNIVGLACGSLSRSDRNNTASQHALLITAKN</sequence>
<evidence type="ECO:0000313" key="1">
    <source>
        <dbReference type="EMBL" id="CRL27599.1"/>
    </source>
</evidence>
<accession>A0A0G4PML2</accession>
<organism evidence="1 2">
    <name type="scientific">Penicillium camemberti (strain FM 013)</name>
    <dbReference type="NCBI Taxonomy" id="1429867"/>
    <lineage>
        <taxon>Eukaryota</taxon>
        <taxon>Fungi</taxon>
        <taxon>Dikarya</taxon>
        <taxon>Ascomycota</taxon>
        <taxon>Pezizomycotina</taxon>
        <taxon>Eurotiomycetes</taxon>
        <taxon>Eurotiomycetidae</taxon>
        <taxon>Eurotiales</taxon>
        <taxon>Aspergillaceae</taxon>
        <taxon>Penicillium</taxon>
    </lineage>
</organism>
<protein>
    <submittedName>
        <fullName evidence="1">Str. FM013</fullName>
    </submittedName>
</protein>
<proteinExistence type="predicted"/>
<evidence type="ECO:0000313" key="2">
    <source>
        <dbReference type="Proteomes" id="UP000053732"/>
    </source>
</evidence>